<dbReference type="PRINTS" id="PR01857">
    <property type="entry name" value="ADAMTSFAMILY"/>
</dbReference>
<evidence type="ECO:0000256" key="6">
    <source>
        <dbReference type="ARBA" id="ARBA00023157"/>
    </source>
</evidence>
<dbReference type="InterPro" id="IPR041645">
    <property type="entry name" value="ADAMTS_CR_2"/>
</dbReference>
<dbReference type="Pfam" id="PF17771">
    <property type="entry name" value="ADAMTS_CR_2"/>
    <property type="match status" value="1"/>
</dbReference>
<dbReference type="Proteomes" id="UP001162164">
    <property type="component" value="Unassembled WGS sequence"/>
</dbReference>
<keyword evidence="5" id="KW-0862">Zinc</keyword>
<evidence type="ECO:0000256" key="7">
    <source>
        <dbReference type="ARBA" id="ARBA00023180"/>
    </source>
</evidence>
<dbReference type="InterPro" id="IPR045371">
    <property type="entry name" value="ADAMTS_CR_3"/>
</dbReference>
<organism evidence="9 10">
    <name type="scientific">Molorchus minor</name>
    <dbReference type="NCBI Taxonomy" id="1323400"/>
    <lineage>
        <taxon>Eukaryota</taxon>
        <taxon>Metazoa</taxon>
        <taxon>Ecdysozoa</taxon>
        <taxon>Arthropoda</taxon>
        <taxon>Hexapoda</taxon>
        <taxon>Insecta</taxon>
        <taxon>Pterygota</taxon>
        <taxon>Neoptera</taxon>
        <taxon>Endopterygota</taxon>
        <taxon>Coleoptera</taxon>
        <taxon>Polyphaga</taxon>
        <taxon>Cucujiformia</taxon>
        <taxon>Chrysomeloidea</taxon>
        <taxon>Cerambycidae</taxon>
        <taxon>Lamiinae</taxon>
        <taxon>Monochamini</taxon>
        <taxon>Molorchus</taxon>
    </lineage>
</organism>
<keyword evidence="3" id="KW-0479">Metal-binding</keyword>
<accession>A0ABQ9K1Z1</accession>
<dbReference type="Pfam" id="PF00090">
    <property type="entry name" value="TSP_1"/>
    <property type="match status" value="1"/>
</dbReference>
<dbReference type="Pfam" id="PF08685">
    <property type="entry name" value="GON"/>
    <property type="match status" value="1"/>
</dbReference>
<protein>
    <recommendedName>
        <fullName evidence="8">GON domain-containing protein</fullName>
    </recommendedName>
</protein>
<dbReference type="InterPro" id="IPR050439">
    <property type="entry name" value="ADAMTS_ADAMTS-like"/>
</dbReference>
<dbReference type="SMART" id="SM00209">
    <property type="entry name" value="TSP1"/>
    <property type="match status" value="7"/>
</dbReference>
<sequence>MEEQLHQDQQGVFYKVRVVAHYSMIKYHGREEDLIHYILTLMSHDISITDSCNTLGVADVGSMCTASGCAIIRDTGLSTSYTIAHEIGHVLSMPHDGDKHCEQYNRGLKQNYIMNKMLTNDTKPFMWSPSTLWTLVVHYGLQIEGCKTQSSPWAEGTRCGPNSWCFQRKCVPENREEFTPIDGGWGPWQEFGPCSRTCGGESVRYASCNTEDCEAGSEDARAVQCAAFNGININITNLTNSVKWIPKYGLENADDYCRLYCRPEGSPSHYLLKDKVIDGTKCGLTSFDICINGICRSGGCDNKLESKMALDDCGICGGDNSHCQEISGTYNKPAESSGYNKVLRIPRGSSNLNITQDSYSYTTDDNYLVLIDGETEYPILNGNYTVATHITDIVFGSLILTYSGTNNSVERITTPKNHKLTKDLVVAVLSVGKLTPPHISYRYVIRKDEAPSYGWRLYQKQWSKCSSICEGKQYRKPVCVELTTGNEVSSNYCNVMDESVIQKQECNTHCELTWNIASKGACSVPCGKGIRPVYYNCMKVYKKKPIHSEIVHEKHCTILSEPPRLEACNIVCNSTRWDYTSWSQCTKTCGGGTQRRTAKCVDNSYRPIEDSYCNMSEKITEQICNTERCPSWVWARESPCSTPCGSHVMKKACSRWVPLDVYHMCSVTCGEGVEMRKYACKKFNSEDILDDVYCRDLSVPNESRVCYRGSCDNPATHKRRHNMNDDYDNSVIPEHYDRYRTFQWKPKEWSSCTQTCEGGISIQIFHCVNELGDNDDKMCDPNQKPTNTIQCNNKPCPKWKIGGWSPNCDTNCEKQRQVRCMDYTNSILEDNHCDISRRPEKSTKCKLSECSHVTNMIPRTYFDSKEKGNRYRWKTSPWKQMAAKCLVSHCGDKYIWKVEPWKECSHKCGKKGKQTRTINCLNVRTGQKAARHFCHNSLKPSKRRKCNQWKCLYKSCKEIKHYMKTKENDEYIISIGGRPVKIYCYKMDTPEPQEYVSLHQDTNYAEFYDRRLININSCPYNGQRRDNCHCDHVGTDRSGLTNFLESQTEYYIYENYCLLARGDDFTFSRQIKGYPIPYGTAGDCYSSVQGCAQGKFSINLEDTSFKLSENVRWEKIGSHASSQIHKTVNGASGKCGGYCGNCMPDANIGLAVQIT</sequence>
<dbReference type="PANTHER" id="PTHR13723">
    <property type="entry name" value="ADAMTS A DISINTEGRIN AND METALLOPROTEASE WITH THROMBOSPONDIN MOTIFS PROTEASE"/>
    <property type="match status" value="1"/>
</dbReference>
<dbReference type="Pfam" id="PF19030">
    <property type="entry name" value="TSP1_ADAMTS"/>
    <property type="match status" value="5"/>
</dbReference>
<dbReference type="EMBL" id="JAPWTJ010000046">
    <property type="protein sequence ID" value="KAJ8984117.1"/>
    <property type="molecule type" value="Genomic_DNA"/>
</dbReference>
<dbReference type="PANTHER" id="PTHR13723:SF278">
    <property type="entry name" value="ADAM METALLOPEPTIDASE WITH THROMBOSPONDIN TYPE 1 MOTIF A, ISOFORM B"/>
    <property type="match status" value="1"/>
</dbReference>
<feature type="domain" description="GON" evidence="8">
    <location>
        <begin position="952"/>
        <end position="1155"/>
    </location>
</feature>
<reference evidence="9" key="1">
    <citation type="journal article" date="2023" name="Insect Mol. Biol.">
        <title>Genome sequencing provides insights into the evolution of gene families encoding plant cell wall-degrading enzymes in longhorned beetles.</title>
        <authorList>
            <person name="Shin N.R."/>
            <person name="Okamura Y."/>
            <person name="Kirsch R."/>
            <person name="Pauchet Y."/>
        </authorList>
    </citation>
    <scope>NUCLEOTIDE SEQUENCE</scope>
    <source>
        <strain evidence="9">MMC_N1</strain>
    </source>
</reference>
<gene>
    <name evidence="9" type="ORF">NQ317_017326</name>
</gene>
<evidence type="ECO:0000256" key="1">
    <source>
        <dbReference type="ARBA" id="ARBA00004613"/>
    </source>
</evidence>
<dbReference type="InterPro" id="IPR024079">
    <property type="entry name" value="MetalloPept_cat_dom_sf"/>
</dbReference>
<keyword evidence="10" id="KW-1185">Reference proteome</keyword>
<keyword evidence="2" id="KW-0964">Secreted</keyword>
<evidence type="ECO:0000313" key="9">
    <source>
        <dbReference type="EMBL" id="KAJ8984117.1"/>
    </source>
</evidence>
<dbReference type="Pfam" id="PF05986">
    <property type="entry name" value="ADAMTS_spacer1"/>
    <property type="match status" value="1"/>
</dbReference>
<evidence type="ECO:0000256" key="3">
    <source>
        <dbReference type="ARBA" id="ARBA00022723"/>
    </source>
</evidence>
<comment type="caution">
    <text evidence="9">The sequence shown here is derived from an EMBL/GenBank/DDBJ whole genome shotgun (WGS) entry which is preliminary data.</text>
</comment>
<name>A0ABQ9K1Z1_9CUCU</name>
<comment type="subcellular location">
    <subcellularLocation>
        <location evidence="1">Secreted</location>
    </subcellularLocation>
</comment>
<dbReference type="Gene3D" id="2.60.120.830">
    <property type="match status" value="1"/>
</dbReference>
<evidence type="ECO:0000256" key="5">
    <source>
        <dbReference type="ARBA" id="ARBA00022833"/>
    </source>
</evidence>
<dbReference type="Gene3D" id="2.20.100.10">
    <property type="entry name" value="Thrombospondin type-1 (TSP1) repeat"/>
    <property type="match status" value="5"/>
</dbReference>
<dbReference type="Gene3D" id="3.40.390.10">
    <property type="entry name" value="Collagenase (Catalytic Domain)"/>
    <property type="match status" value="1"/>
</dbReference>
<dbReference type="InterPro" id="IPR036383">
    <property type="entry name" value="TSP1_rpt_sf"/>
</dbReference>
<dbReference type="PROSITE" id="PS50092">
    <property type="entry name" value="TSP1"/>
    <property type="match status" value="5"/>
</dbReference>
<keyword evidence="7" id="KW-0325">Glycoprotein</keyword>
<evidence type="ECO:0000259" key="8">
    <source>
        <dbReference type="PROSITE" id="PS51046"/>
    </source>
</evidence>
<proteinExistence type="predicted"/>
<dbReference type="InterPro" id="IPR013273">
    <property type="entry name" value="ADAMTS/ADAMTS-like"/>
</dbReference>
<dbReference type="InterPro" id="IPR000884">
    <property type="entry name" value="TSP1_rpt"/>
</dbReference>
<dbReference type="SUPFAM" id="SSF55486">
    <property type="entry name" value="Metalloproteases ('zincins'), catalytic domain"/>
    <property type="match status" value="1"/>
</dbReference>
<evidence type="ECO:0000256" key="4">
    <source>
        <dbReference type="ARBA" id="ARBA00022801"/>
    </source>
</evidence>
<evidence type="ECO:0000313" key="10">
    <source>
        <dbReference type="Proteomes" id="UP001162164"/>
    </source>
</evidence>
<dbReference type="InterPro" id="IPR012314">
    <property type="entry name" value="Pept_M12B_GON-ADAMTSs"/>
</dbReference>
<dbReference type="Pfam" id="PF19236">
    <property type="entry name" value="ADAMTS_CR_3"/>
    <property type="match status" value="1"/>
</dbReference>
<dbReference type="SUPFAM" id="SSF82895">
    <property type="entry name" value="TSP-1 type 1 repeat"/>
    <property type="match status" value="5"/>
</dbReference>
<dbReference type="Pfam" id="PF13688">
    <property type="entry name" value="Reprolysin_5"/>
    <property type="match status" value="1"/>
</dbReference>
<dbReference type="InterPro" id="IPR010294">
    <property type="entry name" value="ADAMTS_spacer1"/>
</dbReference>
<evidence type="ECO:0000256" key="2">
    <source>
        <dbReference type="ARBA" id="ARBA00022525"/>
    </source>
</evidence>
<keyword evidence="4" id="KW-0378">Hydrolase</keyword>
<keyword evidence="6" id="KW-1015">Disulfide bond</keyword>
<dbReference type="PROSITE" id="PS51046">
    <property type="entry name" value="GON"/>
    <property type="match status" value="1"/>
</dbReference>